<gene>
    <name evidence="1" type="ORF">DL764_005168</name>
</gene>
<sequence>MRMYNQERAEYLWINVTASKRKRTDSDSAGLDISSKKPRLGEILNLSSQGEIAVGDTLEDKYDVQLHSVLSSSKIQKRVSAVLQHIGPTGSSKAITSATKPRISILRARAADTAKLITVAEIAKRELEERSGESTERRWFQYIALGEEIKEKQRGESKTIVADTVLGGLAADEEGDDSGDFETMKTPFERAIEGRPLVRGTPIMSLFLSQISIDELKKQYGEQTNASPT</sequence>
<dbReference type="EMBL" id="QJNU01000261">
    <property type="protein sequence ID" value="RYP03409.1"/>
    <property type="molecule type" value="Genomic_DNA"/>
</dbReference>
<dbReference type="Proteomes" id="UP000293360">
    <property type="component" value="Unassembled WGS sequence"/>
</dbReference>
<dbReference type="OrthoDB" id="424402at2759"/>
<evidence type="ECO:0000313" key="1">
    <source>
        <dbReference type="EMBL" id="RYP03409.1"/>
    </source>
</evidence>
<reference evidence="1 2" key="1">
    <citation type="submission" date="2018-06" db="EMBL/GenBank/DDBJ databases">
        <title>Complete Genomes of Monosporascus.</title>
        <authorList>
            <person name="Robinson A.J."/>
            <person name="Natvig D.O."/>
        </authorList>
    </citation>
    <scope>NUCLEOTIDE SEQUENCE [LARGE SCALE GENOMIC DNA]</scope>
    <source>
        <strain evidence="1 2">CBS 110550</strain>
    </source>
</reference>
<name>A0A4V1XAN9_9PEZI</name>
<proteinExistence type="predicted"/>
<organism evidence="1 2">
    <name type="scientific">Monosporascus ibericus</name>
    <dbReference type="NCBI Taxonomy" id="155417"/>
    <lineage>
        <taxon>Eukaryota</taxon>
        <taxon>Fungi</taxon>
        <taxon>Dikarya</taxon>
        <taxon>Ascomycota</taxon>
        <taxon>Pezizomycotina</taxon>
        <taxon>Sordariomycetes</taxon>
        <taxon>Xylariomycetidae</taxon>
        <taxon>Xylariales</taxon>
        <taxon>Xylariales incertae sedis</taxon>
        <taxon>Monosporascus</taxon>
    </lineage>
</organism>
<dbReference type="AlphaFoldDB" id="A0A4V1XAN9"/>
<comment type="caution">
    <text evidence="1">The sequence shown here is derived from an EMBL/GenBank/DDBJ whole genome shotgun (WGS) entry which is preliminary data.</text>
</comment>
<protein>
    <submittedName>
        <fullName evidence="1">Uncharacterized protein</fullName>
    </submittedName>
</protein>
<accession>A0A4V1XAN9</accession>
<evidence type="ECO:0000313" key="2">
    <source>
        <dbReference type="Proteomes" id="UP000293360"/>
    </source>
</evidence>
<keyword evidence="2" id="KW-1185">Reference proteome</keyword>